<protein>
    <submittedName>
        <fullName evidence="1">Uncharacterized protein</fullName>
    </submittedName>
</protein>
<dbReference type="EMBL" id="SIJK02000001">
    <property type="protein sequence ID" value="MBP1464349.1"/>
    <property type="molecule type" value="Genomic_DNA"/>
</dbReference>
<gene>
    <name evidence="1" type="ORF">EYB53_001390</name>
</gene>
<evidence type="ECO:0000313" key="1">
    <source>
        <dbReference type="EMBL" id="MBP1464349.1"/>
    </source>
</evidence>
<name>A0ABS4D4J0_9CHLR</name>
<accession>A0ABS4D4J0</accession>
<reference evidence="1 2" key="1">
    <citation type="submission" date="2021-03" db="EMBL/GenBank/DDBJ databases">
        <authorList>
            <person name="Grouzdev D.S."/>
        </authorList>
    </citation>
    <scope>NUCLEOTIDE SEQUENCE [LARGE SCALE GENOMIC DNA]</scope>
    <source>
        <strain evidence="1 2">M50-1</strain>
    </source>
</reference>
<organism evidence="1 2">
    <name type="scientific">Candidatus Chloroploca mongolica</name>
    <dbReference type="NCBI Taxonomy" id="2528176"/>
    <lineage>
        <taxon>Bacteria</taxon>
        <taxon>Bacillati</taxon>
        <taxon>Chloroflexota</taxon>
        <taxon>Chloroflexia</taxon>
        <taxon>Chloroflexales</taxon>
        <taxon>Chloroflexineae</taxon>
        <taxon>Oscillochloridaceae</taxon>
        <taxon>Candidatus Chloroploca</taxon>
    </lineage>
</organism>
<sequence length="91" mass="10511">ARGMHSANDNNDRDFQIHYQSTVAAGGRPYSDYARAYIFGTDMATDAGIHGHTWDVVEPDLRRTWNQSHPNTWDEFKTAVRYAWEKGSRQH</sequence>
<keyword evidence="2" id="KW-1185">Reference proteome</keyword>
<feature type="non-terminal residue" evidence="1">
    <location>
        <position position="1"/>
    </location>
</feature>
<dbReference type="Proteomes" id="UP001193081">
    <property type="component" value="Unassembled WGS sequence"/>
</dbReference>
<evidence type="ECO:0000313" key="2">
    <source>
        <dbReference type="Proteomes" id="UP001193081"/>
    </source>
</evidence>
<comment type="caution">
    <text evidence="1">The sequence shown here is derived from an EMBL/GenBank/DDBJ whole genome shotgun (WGS) entry which is preliminary data.</text>
</comment>
<proteinExistence type="predicted"/>